<dbReference type="RefSeq" id="WP_313793569.1">
    <property type="nucleotide sequence ID" value="NZ_CP102453.1"/>
</dbReference>
<dbReference type="InterPro" id="IPR005790">
    <property type="entry name" value="DNA_polIII_delta"/>
</dbReference>
<proteinExistence type="inferred from homology"/>
<feature type="domain" description="DNA polymerase III delta subunit-like C-terminal" evidence="10">
    <location>
        <begin position="215"/>
        <end position="335"/>
    </location>
</feature>
<dbReference type="Gene3D" id="3.40.50.300">
    <property type="entry name" value="P-loop containing nucleotide triphosphate hydrolases"/>
    <property type="match status" value="1"/>
</dbReference>
<dbReference type="SUPFAM" id="SSF52540">
    <property type="entry name" value="P-loop containing nucleoside triphosphate hydrolases"/>
    <property type="match status" value="1"/>
</dbReference>
<dbReference type="GO" id="GO:0003887">
    <property type="term" value="F:DNA-directed DNA polymerase activity"/>
    <property type="evidence" value="ECO:0007669"/>
    <property type="project" value="UniProtKB-EC"/>
</dbReference>
<reference evidence="11 12" key="1">
    <citation type="submission" date="2022-08" db="EMBL/GenBank/DDBJ databases">
        <title>Aerococcaceae sp. nov isolated from spoiled eye mask.</title>
        <authorList>
            <person name="Zhou G."/>
            <person name="Xie X.-B."/>
            <person name="Shi Q.-S."/>
            <person name="Wang Y.-S."/>
            <person name="Wen X."/>
            <person name="Peng H."/>
            <person name="Yang X.-J."/>
            <person name="Tao H.-B."/>
            <person name="Huang X.-M."/>
        </authorList>
    </citation>
    <scope>NUCLEOTIDE SEQUENCE [LARGE SCALE GENOMIC DNA]</scope>
    <source>
        <strain evidence="12">DM20194951</strain>
    </source>
</reference>
<evidence type="ECO:0000256" key="5">
    <source>
        <dbReference type="ARBA" id="ARBA00022705"/>
    </source>
</evidence>
<protein>
    <recommendedName>
        <fullName evidence="2">DNA polymerase III subunit delta</fullName>
        <ecNumber evidence="1">2.7.7.7</ecNumber>
    </recommendedName>
</protein>
<dbReference type="Gene3D" id="1.20.272.10">
    <property type="match status" value="1"/>
</dbReference>
<keyword evidence="4 11" id="KW-0548">Nucleotidyltransferase</keyword>
<dbReference type="Proteomes" id="UP001315967">
    <property type="component" value="Chromosome"/>
</dbReference>
<evidence type="ECO:0000259" key="10">
    <source>
        <dbReference type="Pfam" id="PF21694"/>
    </source>
</evidence>
<keyword evidence="5" id="KW-0235">DNA replication</keyword>
<evidence type="ECO:0000313" key="11">
    <source>
        <dbReference type="EMBL" id="UUX34067.1"/>
    </source>
</evidence>
<evidence type="ECO:0000256" key="1">
    <source>
        <dbReference type="ARBA" id="ARBA00012417"/>
    </source>
</evidence>
<evidence type="ECO:0000256" key="6">
    <source>
        <dbReference type="ARBA" id="ARBA00022932"/>
    </source>
</evidence>
<evidence type="ECO:0000256" key="7">
    <source>
        <dbReference type="ARBA" id="ARBA00034754"/>
    </source>
</evidence>
<evidence type="ECO:0000256" key="4">
    <source>
        <dbReference type="ARBA" id="ARBA00022695"/>
    </source>
</evidence>
<dbReference type="InterPro" id="IPR010372">
    <property type="entry name" value="DNA_pol3_delta_N"/>
</dbReference>
<keyword evidence="12" id="KW-1185">Reference proteome</keyword>
<comment type="catalytic activity">
    <reaction evidence="8">
        <text>DNA(n) + a 2'-deoxyribonucleoside 5'-triphosphate = DNA(n+1) + diphosphate</text>
        <dbReference type="Rhea" id="RHEA:22508"/>
        <dbReference type="Rhea" id="RHEA-COMP:17339"/>
        <dbReference type="Rhea" id="RHEA-COMP:17340"/>
        <dbReference type="ChEBI" id="CHEBI:33019"/>
        <dbReference type="ChEBI" id="CHEBI:61560"/>
        <dbReference type="ChEBI" id="CHEBI:173112"/>
        <dbReference type="EC" id="2.7.7.7"/>
    </reaction>
</comment>
<organism evidence="11 12">
    <name type="scientific">Fundicoccus culcitae</name>
    <dbReference type="NCBI Taxonomy" id="2969821"/>
    <lineage>
        <taxon>Bacteria</taxon>
        <taxon>Bacillati</taxon>
        <taxon>Bacillota</taxon>
        <taxon>Bacilli</taxon>
        <taxon>Lactobacillales</taxon>
        <taxon>Aerococcaceae</taxon>
        <taxon>Fundicoccus</taxon>
    </lineage>
</organism>
<dbReference type="Gene3D" id="1.10.8.60">
    <property type="match status" value="1"/>
</dbReference>
<keyword evidence="3 11" id="KW-0808">Transferase</keyword>
<dbReference type="InterPro" id="IPR008921">
    <property type="entry name" value="DNA_pol3_clamp-load_cplx_C"/>
</dbReference>
<dbReference type="SUPFAM" id="SSF48019">
    <property type="entry name" value="post-AAA+ oligomerization domain-like"/>
    <property type="match status" value="1"/>
</dbReference>
<evidence type="ECO:0000256" key="3">
    <source>
        <dbReference type="ARBA" id="ARBA00022679"/>
    </source>
</evidence>
<gene>
    <name evidence="11" type="primary">holA</name>
    <name evidence="11" type="ORF">NRE15_14480</name>
</gene>
<evidence type="ECO:0000259" key="9">
    <source>
        <dbReference type="Pfam" id="PF06144"/>
    </source>
</evidence>
<dbReference type="PANTHER" id="PTHR34388">
    <property type="entry name" value="DNA POLYMERASE III SUBUNIT DELTA"/>
    <property type="match status" value="1"/>
</dbReference>
<keyword evidence="6" id="KW-0239">DNA-directed DNA polymerase</keyword>
<dbReference type="NCBIfam" id="TIGR01128">
    <property type="entry name" value="holA"/>
    <property type="match status" value="1"/>
</dbReference>
<dbReference type="InterPro" id="IPR027417">
    <property type="entry name" value="P-loop_NTPase"/>
</dbReference>
<dbReference type="InterPro" id="IPR048466">
    <property type="entry name" value="DNA_pol3_delta-like_C"/>
</dbReference>
<dbReference type="PANTHER" id="PTHR34388:SF1">
    <property type="entry name" value="DNA POLYMERASE III SUBUNIT DELTA"/>
    <property type="match status" value="1"/>
</dbReference>
<feature type="domain" description="DNA polymerase III delta N-terminal" evidence="9">
    <location>
        <begin position="19"/>
        <end position="141"/>
    </location>
</feature>
<accession>A0ABY5P5P6</accession>
<dbReference type="EC" id="2.7.7.7" evidence="1"/>
<dbReference type="Pfam" id="PF06144">
    <property type="entry name" value="DNA_pol3_delta"/>
    <property type="match status" value="1"/>
</dbReference>
<evidence type="ECO:0000313" key="12">
    <source>
        <dbReference type="Proteomes" id="UP001315967"/>
    </source>
</evidence>
<evidence type="ECO:0000256" key="2">
    <source>
        <dbReference type="ARBA" id="ARBA00017703"/>
    </source>
</evidence>
<evidence type="ECO:0000256" key="8">
    <source>
        <dbReference type="ARBA" id="ARBA00049244"/>
    </source>
</evidence>
<name>A0ABY5P5P6_9LACT</name>
<dbReference type="EMBL" id="CP102453">
    <property type="protein sequence ID" value="UUX34067.1"/>
    <property type="molecule type" value="Genomic_DNA"/>
</dbReference>
<comment type="similarity">
    <text evidence="7">Belongs to the DNA polymerase HolA subunit family.</text>
</comment>
<sequence length="339" mass="39261">MEYQKVIQEIKRGQIQPLYFVYGSEQYLRQSFIDQLLNQLDDSTELDISRFDYDEVSMDLILDEAEMFSFFSDYRVIIVNQFELLTTTPNSKISDQEIKRLMAYIDDPNPATYLIFIQHQDKIDKRKKISKAFQKKVMQVDVTPLEEKEVKYFIQTYIKEANIDMTREALTELLQRVGYQLTQTMTELNKLATYAKSGQPITVQTVRALVPRTLESDVFELVNALIAKQVDKATQIYQDLLLLKNEPIALHALIVSQFRIIIQTKILAQNGFQAASIAEQLAIHPYRVQLALQTGKSMSLKSLSTFYQSLVKADLQMKTGEGPKEIHFYMLLIRLIQMA</sequence>
<dbReference type="Pfam" id="PF21694">
    <property type="entry name" value="DNA_pol3_delta_C"/>
    <property type="match status" value="1"/>
</dbReference>